<reference evidence="2 3" key="1">
    <citation type="submission" date="2015-06" db="EMBL/GenBank/DDBJ databases">
        <title>Draft Genome Sequence of Parabacteroides goldsteinii with Putative Novel Metallo-Beta-Lactamases Isolated from a Blood Culture from a Human Patient.</title>
        <authorList>
            <person name="Krogh T.J."/>
            <person name="Agergaard C.N."/>
            <person name="Moller-Jensen J."/>
            <person name="Justesen U.S."/>
        </authorList>
    </citation>
    <scope>NUCLEOTIDE SEQUENCE [LARGE SCALE GENOMIC DNA]</scope>
    <source>
        <strain evidence="2 3">910340</strain>
    </source>
</reference>
<dbReference type="GO" id="GO:0016758">
    <property type="term" value="F:hexosyltransferase activity"/>
    <property type="evidence" value="ECO:0007669"/>
    <property type="project" value="UniProtKB-ARBA"/>
</dbReference>
<comment type="caution">
    <text evidence="2">The sequence shown here is derived from an EMBL/GenBank/DDBJ whole genome shotgun (WGS) entry which is preliminary data.</text>
</comment>
<organism evidence="2 3">
    <name type="scientific">Parabacteroides goldsteinii</name>
    <dbReference type="NCBI Taxonomy" id="328812"/>
    <lineage>
        <taxon>Bacteria</taxon>
        <taxon>Pseudomonadati</taxon>
        <taxon>Bacteroidota</taxon>
        <taxon>Bacteroidia</taxon>
        <taxon>Bacteroidales</taxon>
        <taxon>Tannerellaceae</taxon>
        <taxon>Parabacteroides</taxon>
    </lineage>
</organism>
<proteinExistence type="predicted"/>
<dbReference type="Pfam" id="PF00535">
    <property type="entry name" value="Glycos_transf_2"/>
    <property type="match status" value="1"/>
</dbReference>
<dbReference type="InterPro" id="IPR001173">
    <property type="entry name" value="Glyco_trans_2-like"/>
</dbReference>
<gene>
    <name evidence="2" type="ORF">ACM15_24515</name>
</gene>
<evidence type="ECO:0000313" key="2">
    <source>
        <dbReference type="EMBL" id="KMM31088.1"/>
    </source>
</evidence>
<dbReference type="RefSeq" id="WP_048317793.1">
    <property type="nucleotide sequence ID" value="NZ_LFJV01000121.1"/>
</dbReference>
<dbReference type="PATRIC" id="fig|328812.4.peg.809"/>
<sequence length="250" mass="28632">MIPIVSIITPCYNAESFISSTIESVLAQSFRNWEIIIVDDCSLDNSSAIIKKYQNEDSRIRYLRTNKPSGSPTIPRNIGIKEAKGRYIAFLDSDDIWLPDKLEKQLKVFTESEVAIVYSNYEKMEQNGKCCGREIIAPSTVDYSLLLKGNCIGCLTAMYDTEKVGKVFFKKIGHEDYLLWLSILKKGNKAKNTNTVTALYRIGGHSVSSNKLKTILWQWHILNNEECLPIHQAIYYFIHYAIRAFWKALK</sequence>
<protein>
    <submittedName>
        <fullName evidence="2">Glycosyl transferase</fullName>
    </submittedName>
</protein>
<dbReference type="AlphaFoldDB" id="A0A0J6CD91"/>
<dbReference type="PANTHER" id="PTHR22916">
    <property type="entry name" value="GLYCOSYLTRANSFERASE"/>
    <property type="match status" value="1"/>
</dbReference>
<dbReference type="Proteomes" id="UP000036166">
    <property type="component" value="Unassembled WGS sequence"/>
</dbReference>
<feature type="domain" description="Glycosyltransferase 2-like" evidence="1">
    <location>
        <begin position="6"/>
        <end position="125"/>
    </location>
</feature>
<dbReference type="PANTHER" id="PTHR22916:SF3">
    <property type="entry name" value="UDP-GLCNAC:BETAGAL BETA-1,3-N-ACETYLGLUCOSAMINYLTRANSFERASE-LIKE PROTEIN 1"/>
    <property type="match status" value="1"/>
</dbReference>
<dbReference type="CDD" id="cd00761">
    <property type="entry name" value="Glyco_tranf_GTA_type"/>
    <property type="match status" value="1"/>
</dbReference>
<keyword evidence="2" id="KW-0808">Transferase</keyword>
<dbReference type="EMBL" id="LFJV01000121">
    <property type="protein sequence ID" value="KMM31088.1"/>
    <property type="molecule type" value="Genomic_DNA"/>
</dbReference>
<dbReference type="Gene3D" id="3.90.550.10">
    <property type="entry name" value="Spore Coat Polysaccharide Biosynthesis Protein SpsA, Chain A"/>
    <property type="match status" value="1"/>
</dbReference>
<evidence type="ECO:0000259" key="1">
    <source>
        <dbReference type="Pfam" id="PF00535"/>
    </source>
</evidence>
<dbReference type="InterPro" id="IPR029044">
    <property type="entry name" value="Nucleotide-diphossugar_trans"/>
</dbReference>
<dbReference type="SUPFAM" id="SSF53448">
    <property type="entry name" value="Nucleotide-diphospho-sugar transferases"/>
    <property type="match status" value="1"/>
</dbReference>
<accession>A0A0J6CD91</accession>
<name>A0A0J6CD91_9BACT</name>
<evidence type="ECO:0000313" key="3">
    <source>
        <dbReference type="Proteomes" id="UP000036166"/>
    </source>
</evidence>